<sequence>MFYCCGHGVERESQFILLEDFGKSKNRLLENTVDVGKLYLAMNRCKARTQYYFMDTCRDILPKFYKMLSGDAPDLLDPWLDAESRNNAALLLATSGGGTAYGDPDPDMPTLFTQSLVRALDGLGSRKDAANWVVTMPDVMRAVTQLLPPEKQRAEMRNCVGISPFHILPCSPTVPVIIDCDPSAAVPQANLALSRYRDSSDPTPAPSVRPSGWSYELPADFYNLKIDFPNGSYQHSETDLPALPPGYNTAVVVS</sequence>
<organism evidence="1 2">
    <name type="scientific">Mycobacterium mantenii</name>
    <dbReference type="NCBI Taxonomy" id="560555"/>
    <lineage>
        <taxon>Bacteria</taxon>
        <taxon>Bacillati</taxon>
        <taxon>Actinomycetota</taxon>
        <taxon>Actinomycetes</taxon>
        <taxon>Mycobacteriales</taxon>
        <taxon>Mycobacteriaceae</taxon>
        <taxon>Mycobacterium</taxon>
        <taxon>Mycobacterium avium complex (MAC)</taxon>
    </lineage>
</organism>
<dbReference type="Proteomes" id="UP000092389">
    <property type="component" value="Unassembled WGS sequence"/>
</dbReference>
<evidence type="ECO:0000313" key="1">
    <source>
        <dbReference type="EMBL" id="OBH81359.1"/>
    </source>
</evidence>
<protein>
    <submittedName>
        <fullName evidence="1">Uncharacterized protein</fullName>
    </submittedName>
</protein>
<dbReference type="AlphaFoldDB" id="A0A1A2TYB3"/>
<gene>
    <name evidence="1" type="ORF">A5683_13870</name>
</gene>
<accession>A0A1A2TYB3</accession>
<comment type="caution">
    <text evidence="1">The sequence shown here is derived from an EMBL/GenBank/DDBJ whole genome shotgun (WGS) entry which is preliminary data.</text>
</comment>
<evidence type="ECO:0000313" key="2">
    <source>
        <dbReference type="Proteomes" id="UP000092389"/>
    </source>
</evidence>
<name>A0A1A2TYB3_MYCNT</name>
<dbReference type="EMBL" id="LZJU01000005">
    <property type="protein sequence ID" value="OBH81359.1"/>
    <property type="molecule type" value="Genomic_DNA"/>
</dbReference>
<reference evidence="1 2" key="1">
    <citation type="submission" date="2016-06" db="EMBL/GenBank/DDBJ databases">
        <authorList>
            <person name="Kjaerup R.B."/>
            <person name="Dalgaard T.S."/>
            <person name="Juul-Madsen H.R."/>
        </authorList>
    </citation>
    <scope>NUCLEOTIDE SEQUENCE [LARGE SCALE GENOMIC DNA]</scope>
    <source>
        <strain evidence="1 2">E152</strain>
    </source>
</reference>
<proteinExistence type="predicted"/>